<feature type="region of interest" description="Disordered" evidence="1">
    <location>
        <begin position="25"/>
        <end position="44"/>
    </location>
</feature>
<gene>
    <name evidence="4" type="ORF">FF098_013215</name>
    <name evidence="3" type="ORF">GCM10011355_26550</name>
</gene>
<feature type="chain" id="PRO_5035321795" evidence="2">
    <location>
        <begin position="19"/>
        <end position="62"/>
    </location>
</feature>
<dbReference type="Proteomes" id="UP000621856">
    <property type="component" value="Unassembled WGS sequence"/>
</dbReference>
<reference evidence="3" key="3">
    <citation type="submission" date="2020-09" db="EMBL/GenBank/DDBJ databases">
        <authorList>
            <person name="Sun Q."/>
            <person name="Zhou Y."/>
        </authorList>
    </citation>
    <scope>NUCLEOTIDE SEQUENCE</scope>
    <source>
        <strain evidence="3">CGMCC 1.14984</strain>
    </source>
</reference>
<protein>
    <submittedName>
        <fullName evidence="3">Uncharacterized protein</fullName>
    </submittedName>
</protein>
<evidence type="ECO:0000313" key="6">
    <source>
        <dbReference type="Proteomes" id="UP000818603"/>
    </source>
</evidence>
<reference evidence="4 6" key="2">
    <citation type="submission" date="2020-02" db="EMBL/GenBank/DDBJ databases">
        <title>Genome sequence of Parvularcula flava strain NH6-79.</title>
        <authorList>
            <person name="Abdul Karim M.H."/>
            <person name="Lam M.Q."/>
            <person name="Chen S.J."/>
            <person name="Yahya A."/>
            <person name="Shahir S."/>
            <person name="Shamsir M.S."/>
            <person name="Chong C.S."/>
        </authorList>
    </citation>
    <scope>NUCLEOTIDE SEQUENCE [LARGE SCALE GENOMIC DNA]</scope>
    <source>
        <strain evidence="4 6">NH6-79</strain>
    </source>
</reference>
<evidence type="ECO:0000256" key="1">
    <source>
        <dbReference type="SAM" id="MobiDB-lite"/>
    </source>
</evidence>
<dbReference type="EMBL" id="VCJR02000002">
    <property type="protein sequence ID" value="NHK28875.1"/>
    <property type="molecule type" value="Genomic_DNA"/>
</dbReference>
<dbReference type="RefSeq" id="WP_155141227.1">
    <property type="nucleotide sequence ID" value="NZ_BMGZ01000002.1"/>
</dbReference>
<keyword evidence="6" id="KW-1185">Reference proteome</keyword>
<feature type="signal peptide" evidence="2">
    <location>
        <begin position="1"/>
        <end position="18"/>
    </location>
</feature>
<reference evidence="3" key="1">
    <citation type="journal article" date="2014" name="Int. J. Syst. Evol. Microbiol.">
        <title>Complete genome sequence of Corynebacterium casei LMG S-19264T (=DSM 44701T), isolated from a smear-ripened cheese.</title>
        <authorList>
            <consortium name="US DOE Joint Genome Institute (JGI-PGF)"/>
            <person name="Walter F."/>
            <person name="Albersmeier A."/>
            <person name="Kalinowski J."/>
            <person name="Ruckert C."/>
        </authorList>
    </citation>
    <scope>NUCLEOTIDE SEQUENCE</scope>
    <source>
        <strain evidence="3">CGMCC 1.14984</strain>
    </source>
</reference>
<dbReference type="Proteomes" id="UP000818603">
    <property type="component" value="Unassembled WGS sequence"/>
</dbReference>
<evidence type="ECO:0000256" key="2">
    <source>
        <dbReference type="SAM" id="SignalP"/>
    </source>
</evidence>
<dbReference type="AlphaFoldDB" id="A0A8J3A3M3"/>
<evidence type="ECO:0000313" key="3">
    <source>
        <dbReference type="EMBL" id="GGH99780.1"/>
    </source>
</evidence>
<feature type="compositionally biased region" description="Basic and acidic residues" evidence="1">
    <location>
        <begin position="32"/>
        <end position="44"/>
    </location>
</feature>
<name>A0A8J3A3M3_9PROT</name>
<evidence type="ECO:0000313" key="5">
    <source>
        <dbReference type="Proteomes" id="UP000621856"/>
    </source>
</evidence>
<proteinExistence type="predicted"/>
<keyword evidence="2" id="KW-0732">Signal</keyword>
<evidence type="ECO:0000313" key="4">
    <source>
        <dbReference type="EMBL" id="NHK28875.1"/>
    </source>
</evidence>
<dbReference type="EMBL" id="BMGZ01000002">
    <property type="protein sequence ID" value="GGH99780.1"/>
    <property type="molecule type" value="Genomic_DNA"/>
</dbReference>
<comment type="caution">
    <text evidence="3">The sequence shown here is derived from an EMBL/GenBank/DDBJ whole genome shotgun (WGS) entry which is preliminary data.</text>
</comment>
<sequence length="62" mass="6669">MNYVIALAAGLFALSACATPPAEDTMASQTSAEEKTAENDKAEENCQLVKSTWSNRTEKVCE</sequence>
<accession>A0A8J3A3M3</accession>
<organism evidence="3 5">
    <name type="scientific">Aquisalinus luteolus</name>
    <dbReference type="NCBI Taxonomy" id="1566827"/>
    <lineage>
        <taxon>Bacteria</taxon>
        <taxon>Pseudomonadati</taxon>
        <taxon>Pseudomonadota</taxon>
        <taxon>Alphaproteobacteria</taxon>
        <taxon>Parvularculales</taxon>
        <taxon>Parvularculaceae</taxon>
        <taxon>Aquisalinus</taxon>
    </lineage>
</organism>